<evidence type="ECO:0000313" key="2">
    <source>
        <dbReference type="EMBL" id="OMJ84098.1"/>
    </source>
</evidence>
<dbReference type="PROSITE" id="PS50096">
    <property type="entry name" value="IQ"/>
    <property type="match status" value="1"/>
</dbReference>
<organism evidence="2 3">
    <name type="scientific">Stentor coeruleus</name>
    <dbReference type="NCBI Taxonomy" id="5963"/>
    <lineage>
        <taxon>Eukaryota</taxon>
        <taxon>Sar</taxon>
        <taxon>Alveolata</taxon>
        <taxon>Ciliophora</taxon>
        <taxon>Postciliodesmatophora</taxon>
        <taxon>Heterotrichea</taxon>
        <taxon>Heterotrichida</taxon>
        <taxon>Stentoridae</taxon>
        <taxon>Stentor</taxon>
    </lineage>
</organism>
<gene>
    <name evidence="2" type="ORF">SteCoe_14850</name>
</gene>
<proteinExistence type="predicted"/>
<dbReference type="AlphaFoldDB" id="A0A1R2C4Z6"/>
<feature type="compositionally biased region" description="Basic and acidic residues" evidence="1">
    <location>
        <begin position="309"/>
        <end position="325"/>
    </location>
</feature>
<evidence type="ECO:0000313" key="3">
    <source>
        <dbReference type="Proteomes" id="UP000187209"/>
    </source>
</evidence>
<evidence type="ECO:0000256" key="1">
    <source>
        <dbReference type="SAM" id="MobiDB-lite"/>
    </source>
</evidence>
<dbReference type="EMBL" id="MPUH01000280">
    <property type="protein sequence ID" value="OMJ84098.1"/>
    <property type="molecule type" value="Genomic_DNA"/>
</dbReference>
<name>A0A1R2C4Z6_9CILI</name>
<comment type="caution">
    <text evidence="2">The sequence shown here is derived from an EMBL/GenBank/DDBJ whole genome shotgun (WGS) entry which is preliminary data.</text>
</comment>
<sequence>MNEFVSKRVCKYGPLPPDPMFHKSYKFYKETRPNYQDNSLGKSRKSKEIFMSKESLLTQSRQQLNTVLSKHRLLKDRVESFSSECFDYFKKRHDLEEANAVMNKAAIKLQRFFRKYMIRIFLDVDMIQKRREILDKQLNDLDDFSNYCHMFVGKVAKTNAILIQKAYKRRLFLKKIQRISQVYYTFKTIKEEKAEKILKIYLKFFACTEKIELLKYLEYREIKLGKIRRKLSLIKIKQIIRREKINIRLIKFKIRKLKRSTTLIIPKHRERIRKYSSMSPTKVLATEGSFCIEKSIHENDLDKEEDDEQHTSATEKEEKEREKEKERAMLAQLERKEKISLGFISYNVKRAKYKFYRKIKKESFDEFLKNSHGSRDIKNKILFDKLENKMMPINEIKKIPEKKRTKSYKINYKPDNYLRDTENFELHRFKPEGSLKLKKVPSNFKFNFRGKILLPTISYRSKKREKALTPDIFILPRWNIASYN</sequence>
<keyword evidence="3" id="KW-1185">Reference proteome</keyword>
<reference evidence="2 3" key="1">
    <citation type="submission" date="2016-11" db="EMBL/GenBank/DDBJ databases">
        <title>The macronuclear genome of Stentor coeruleus: a giant cell with tiny introns.</title>
        <authorList>
            <person name="Slabodnick M."/>
            <person name="Ruby J.G."/>
            <person name="Reiff S.B."/>
            <person name="Swart E.C."/>
            <person name="Gosai S."/>
            <person name="Prabakaran S."/>
            <person name="Witkowska E."/>
            <person name="Larue G.E."/>
            <person name="Fisher S."/>
            <person name="Freeman R.M."/>
            <person name="Gunawardena J."/>
            <person name="Chu W."/>
            <person name="Stover N.A."/>
            <person name="Gregory B.D."/>
            <person name="Nowacki M."/>
            <person name="Derisi J."/>
            <person name="Roy S.W."/>
            <person name="Marshall W.F."/>
            <person name="Sood P."/>
        </authorList>
    </citation>
    <scope>NUCLEOTIDE SEQUENCE [LARGE SCALE GENOMIC DNA]</scope>
    <source>
        <strain evidence="2">WM001</strain>
    </source>
</reference>
<feature type="region of interest" description="Disordered" evidence="1">
    <location>
        <begin position="301"/>
        <end position="325"/>
    </location>
</feature>
<accession>A0A1R2C4Z6</accession>
<dbReference type="Proteomes" id="UP000187209">
    <property type="component" value="Unassembled WGS sequence"/>
</dbReference>
<protein>
    <submittedName>
        <fullName evidence="2">Uncharacterized protein</fullName>
    </submittedName>
</protein>